<dbReference type="RefSeq" id="XP_007784152.1">
    <property type="nucleotide sequence ID" value="XM_007785962.1"/>
</dbReference>
<dbReference type="STRING" id="1168221.R7Z3Q8"/>
<reference evidence="2" key="1">
    <citation type="submission" date="2012-06" db="EMBL/GenBank/DDBJ databases">
        <title>The genome sequence of Coniosporium apollinis CBS 100218.</title>
        <authorList>
            <consortium name="The Broad Institute Genome Sequencing Platform"/>
            <person name="Cuomo C."/>
            <person name="Gorbushina A."/>
            <person name="Noack S."/>
            <person name="Walker B."/>
            <person name="Young S.K."/>
            <person name="Zeng Q."/>
            <person name="Gargeya S."/>
            <person name="Fitzgerald M."/>
            <person name="Haas B."/>
            <person name="Abouelleil A."/>
            <person name="Alvarado L."/>
            <person name="Arachchi H.M."/>
            <person name="Berlin A.M."/>
            <person name="Chapman S.B."/>
            <person name="Goldberg J."/>
            <person name="Griggs A."/>
            <person name="Gujja S."/>
            <person name="Hansen M."/>
            <person name="Howarth C."/>
            <person name="Imamovic A."/>
            <person name="Larimer J."/>
            <person name="McCowan C."/>
            <person name="Montmayeur A."/>
            <person name="Murphy C."/>
            <person name="Neiman D."/>
            <person name="Pearson M."/>
            <person name="Priest M."/>
            <person name="Roberts A."/>
            <person name="Saif S."/>
            <person name="Shea T."/>
            <person name="Sisk P."/>
            <person name="Sykes S."/>
            <person name="Wortman J."/>
            <person name="Nusbaum C."/>
            <person name="Birren B."/>
        </authorList>
    </citation>
    <scope>NUCLEOTIDE SEQUENCE [LARGE SCALE GENOMIC DNA]</scope>
    <source>
        <strain evidence="2">CBS 100218</strain>
    </source>
</reference>
<dbReference type="OMA" id="ISCEFRE"/>
<dbReference type="Proteomes" id="UP000016924">
    <property type="component" value="Unassembled WGS sequence"/>
</dbReference>
<evidence type="ECO:0000313" key="2">
    <source>
        <dbReference type="Proteomes" id="UP000016924"/>
    </source>
</evidence>
<accession>R7Z3Q8</accession>
<dbReference type="OrthoDB" id="3870463at2759"/>
<dbReference type="Gene3D" id="3.30.200.20">
    <property type="entry name" value="Phosphorylase Kinase, domain 1"/>
    <property type="match status" value="1"/>
</dbReference>
<evidence type="ECO:0008006" key="3">
    <source>
        <dbReference type="Google" id="ProtNLM"/>
    </source>
</evidence>
<proteinExistence type="predicted"/>
<protein>
    <recommendedName>
        <fullName evidence="3">Aminoglycoside phosphotransferase domain-containing protein</fullName>
    </recommendedName>
</protein>
<dbReference type="eggNOG" id="ENOG502STUU">
    <property type="taxonomic scope" value="Eukaryota"/>
</dbReference>
<dbReference type="PANTHER" id="PTHR21310">
    <property type="entry name" value="AMINOGLYCOSIDE PHOSPHOTRANSFERASE-RELATED-RELATED"/>
    <property type="match status" value="1"/>
</dbReference>
<dbReference type="AlphaFoldDB" id="R7Z3Q8"/>
<dbReference type="GeneID" id="19905404"/>
<dbReference type="SUPFAM" id="SSF56112">
    <property type="entry name" value="Protein kinase-like (PK-like)"/>
    <property type="match status" value="1"/>
</dbReference>
<dbReference type="InterPro" id="IPR011009">
    <property type="entry name" value="Kinase-like_dom_sf"/>
</dbReference>
<keyword evidence="2" id="KW-1185">Reference proteome</keyword>
<evidence type="ECO:0000313" key="1">
    <source>
        <dbReference type="EMBL" id="EON68835.1"/>
    </source>
</evidence>
<dbReference type="HOGENOM" id="CLU_1194823_0_0_1"/>
<gene>
    <name evidence="1" type="ORF">W97_08093</name>
</gene>
<sequence length="232" mass="26217">MGAEQEIDDELHERATTFFAAVKWDVLTLLASSLRNGISCEFREEFPMSHLNTVRRITFADGTSWIARLRLPELNAVDSRDALDNACALKVEIASMKLLKSKTSIPVPEIYSYSVDPTNNVGAPHVLMDYIDDTVATELWMARDGYSDLFGTPEQDWRFRQQTAEVQVTLSSFKFDQIGSLYQNEETPEFFIGPDLKTEKGPWASSMDCYTDLAFHALEVCVADAPADERRE</sequence>
<dbReference type="PANTHER" id="PTHR21310:SF15">
    <property type="entry name" value="AMINOGLYCOSIDE PHOSPHOTRANSFERASE DOMAIN-CONTAINING PROTEIN"/>
    <property type="match status" value="1"/>
</dbReference>
<dbReference type="InterPro" id="IPR051678">
    <property type="entry name" value="AGP_Transferase"/>
</dbReference>
<name>R7Z3Q8_CONA1</name>
<dbReference type="EMBL" id="JH767602">
    <property type="protein sequence ID" value="EON68835.1"/>
    <property type="molecule type" value="Genomic_DNA"/>
</dbReference>
<organism evidence="1 2">
    <name type="scientific">Coniosporium apollinis (strain CBS 100218)</name>
    <name type="common">Rock-inhabiting black yeast</name>
    <dbReference type="NCBI Taxonomy" id="1168221"/>
    <lineage>
        <taxon>Eukaryota</taxon>
        <taxon>Fungi</taxon>
        <taxon>Dikarya</taxon>
        <taxon>Ascomycota</taxon>
        <taxon>Pezizomycotina</taxon>
        <taxon>Dothideomycetes</taxon>
        <taxon>Dothideomycetes incertae sedis</taxon>
        <taxon>Coniosporium</taxon>
    </lineage>
</organism>